<feature type="transmembrane region" description="Helical" evidence="9">
    <location>
        <begin position="252"/>
        <end position="270"/>
    </location>
</feature>
<dbReference type="PIRSF" id="PIRSF006351">
    <property type="entry name" value="PTS_EIIC-Cellobiose"/>
    <property type="match status" value="1"/>
</dbReference>
<feature type="transmembrane region" description="Helical" evidence="9">
    <location>
        <begin position="34"/>
        <end position="57"/>
    </location>
</feature>
<dbReference type="PANTHER" id="PTHR33989:SF10">
    <property type="entry name" value="PERMEASE IIC COMPONENT"/>
    <property type="match status" value="1"/>
</dbReference>
<feature type="transmembrane region" description="Helical" evidence="9">
    <location>
        <begin position="206"/>
        <end position="232"/>
    </location>
</feature>
<sequence>MANGQSFLDKFAEVSAKVGNQVHLRSLRDGFATIMPIFILAGLAALLNNVVFTFLWSADPSSPGLFPNADVLATAQYWGNALTQGALSISAILLCAMVGYSFANNKRFDNPVSCVVVALAVFFIMMPQSVTANLAASSPLYVADEVTTAQVSSAFITDYTGTNGMFTAIIIGLFAPTLFIKVSGIEKLRIKMPEGVPPAVEKSFNVLIPMLLTLGVFGVLSMVLFACFQTDVTALINTFIQTPLRSLTTNPVGLVLIYSLGVFLFTLGIHQSTINGVLVEPILTIVLVEATSVYSAGGIDAVIARPDLWLNMNVINVYALMGGSGCTLALLLATFIWGKWRPSREVAKLGILPAIFNINEPVIYGYPIVFNIPLMVPFVLNTIIGILVGYFATAVGLVNPTCIQVPWTTPIIASGILSTGGDIRAGILQIVLLVIFTLIYLPFMKASETAQRKQFEMASESAEN</sequence>
<dbReference type="Pfam" id="PF02378">
    <property type="entry name" value="PTS_EIIC"/>
    <property type="match status" value="1"/>
</dbReference>
<dbReference type="Proteomes" id="UP000712527">
    <property type="component" value="Unassembled WGS sequence"/>
</dbReference>
<evidence type="ECO:0000313" key="12">
    <source>
        <dbReference type="Proteomes" id="UP000712527"/>
    </source>
</evidence>
<dbReference type="RefSeq" id="WP_204792577.1">
    <property type="nucleotide sequence ID" value="NZ_JACSNQ010000002.1"/>
</dbReference>
<dbReference type="NCBIfam" id="TIGR00410">
    <property type="entry name" value="lacE"/>
    <property type="match status" value="1"/>
</dbReference>
<evidence type="ECO:0000256" key="2">
    <source>
        <dbReference type="ARBA" id="ARBA00022448"/>
    </source>
</evidence>
<dbReference type="InterPro" id="IPR004796">
    <property type="entry name" value="PTS_IIC_cello"/>
</dbReference>
<keyword evidence="6 9" id="KW-1133">Transmembrane helix</keyword>
<accession>A0ABS2EZR5</accession>
<organism evidence="11 12">
    <name type="scientific">Olsenella profusa</name>
    <dbReference type="NCBI Taxonomy" id="138595"/>
    <lineage>
        <taxon>Bacteria</taxon>
        <taxon>Bacillati</taxon>
        <taxon>Actinomycetota</taxon>
        <taxon>Coriobacteriia</taxon>
        <taxon>Coriobacteriales</taxon>
        <taxon>Atopobiaceae</taxon>
        <taxon>Olsenella</taxon>
    </lineage>
</organism>
<dbReference type="EMBL" id="JACSNQ010000002">
    <property type="protein sequence ID" value="MBM6774211.1"/>
    <property type="molecule type" value="Genomic_DNA"/>
</dbReference>
<keyword evidence="4 8" id="KW-0762">Sugar transport</keyword>
<protein>
    <recommendedName>
        <fullName evidence="8">Permease IIC component</fullName>
    </recommendedName>
</protein>
<feature type="transmembrane region" description="Helical" evidence="9">
    <location>
        <begin position="77"/>
        <end position="100"/>
    </location>
</feature>
<keyword evidence="7 8" id="KW-0472">Membrane</keyword>
<dbReference type="InterPro" id="IPR004501">
    <property type="entry name" value="PTS_EIIC_3"/>
</dbReference>
<proteinExistence type="predicted"/>
<evidence type="ECO:0000256" key="7">
    <source>
        <dbReference type="ARBA" id="ARBA00023136"/>
    </source>
</evidence>
<feature type="transmembrane region" description="Helical" evidence="9">
    <location>
        <begin position="165"/>
        <end position="185"/>
    </location>
</feature>
<gene>
    <name evidence="11" type="ORF">H9X80_01405</name>
</gene>
<evidence type="ECO:0000256" key="1">
    <source>
        <dbReference type="ARBA" id="ARBA00004651"/>
    </source>
</evidence>
<keyword evidence="12" id="KW-1185">Reference proteome</keyword>
<evidence type="ECO:0000313" key="11">
    <source>
        <dbReference type="EMBL" id="MBM6774211.1"/>
    </source>
</evidence>
<feature type="transmembrane region" description="Helical" evidence="9">
    <location>
        <begin position="112"/>
        <end position="130"/>
    </location>
</feature>
<feature type="transmembrane region" description="Helical" evidence="9">
    <location>
        <begin position="368"/>
        <end position="391"/>
    </location>
</feature>
<name>A0ABS2EZR5_9ACTN</name>
<feature type="transmembrane region" description="Helical" evidence="9">
    <location>
        <begin position="423"/>
        <end position="443"/>
    </location>
</feature>
<keyword evidence="2 8" id="KW-0813">Transport</keyword>
<feature type="transmembrane region" description="Helical" evidence="9">
    <location>
        <begin position="282"/>
        <end position="303"/>
    </location>
</feature>
<comment type="subcellular location">
    <subcellularLocation>
        <location evidence="1">Cell membrane</location>
        <topology evidence="1">Multi-pass membrane protein</topology>
    </subcellularLocation>
</comment>
<evidence type="ECO:0000256" key="3">
    <source>
        <dbReference type="ARBA" id="ARBA00022475"/>
    </source>
</evidence>
<dbReference type="PANTHER" id="PTHR33989">
    <property type="match status" value="1"/>
</dbReference>
<dbReference type="PROSITE" id="PS51105">
    <property type="entry name" value="PTS_EIIC_TYPE_3"/>
    <property type="match status" value="1"/>
</dbReference>
<dbReference type="InterPro" id="IPR051088">
    <property type="entry name" value="PTS_Sugar-EIIC/EIIB"/>
</dbReference>
<keyword evidence="3 8" id="KW-1003">Cell membrane</keyword>
<evidence type="ECO:0000256" key="8">
    <source>
        <dbReference type="PIRNR" id="PIRNR006351"/>
    </source>
</evidence>
<evidence type="ECO:0000256" key="5">
    <source>
        <dbReference type="ARBA" id="ARBA00022692"/>
    </source>
</evidence>
<comment type="caution">
    <text evidence="11">The sequence shown here is derived from an EMBL/GenBank/DDBJ whole genome shotgun (WGS) entry which is preliminary data.</text>
</comment>
<evidence type="ECO:0000259" key="10">
    <source>
        <dbReference type="PROSITE" id="PS51105"/>
    </source>
</evidence>
<evidence type="ECO:0000256" key="9">
    <source>
        <dbReference type="SAM" id="Phobius"/>
    </source>
</evidence>
<reference evidence="11 12" key="1">
    <citation type="journal article" date="2021" name="Sci. Rep.">
        <title>The distribution of antibiotic resistance genes in chicken gut microbiota commensals.</title>
        <authorList>
            <person name="Juricova H."/>
            <person name="Matiasovicova J."/>
            <person name="Kubasova T."/>
            <person name="Cejkova D."/>
            <person name="Rychlik I."/>
        </authorList>
    </citation>
    <scope>NUCLEOTIDE SEQUENCE [LARGE SCALE GENOMIC DNA]</scope>
    <source>
        <strain evidence="11 12">An794</strain>
    </source>
</reference>
<comment type="function">
    <text evidence="8">The phosphoenolpyruvate-dependent sugar phosphotransferase system (PTS), a major carbohydrate active -transport system, catalyzes the phosphorylation of incoming sugar substrates concomitant with their translocation across the cell membrane.</text>
</comment>
<feature type="domain" description="PTS EIIC type-3" evidence="10">
    <location>
        <begin position="7"/>
        <end position="443"/>
    </location>
</feature>
<evidence type="ECO:0000256" key="4">
    <source>
        <dbReference type="ARBA" id="ARBA00022597"/>
    </source>
</evidence>
<feature type="transmembrane region" description="Helical" evidence="9">
    <location>
        <begin position="315"/>
        <end position="338"/>
    </location>
</feature>
<keyword evidence="5 9" id="KW-0812">Transmembrane</keyword>
<evidence type="ECO:0000256" key="6">
    <source>
        <dbReference type="ARBA" id="ARBA00022989"/>
    </source>
</evidence>
<dbReference type="InterPro" id="IPR003352">
    <property type="entry name" value="PTS_EIIC"/>
</dbReference>